<dbReference type="InParanoid" id="H2YM61"/>
<evidence type="ECO:0000259" key="8">
    <source>
        <dbReference type="PROSITE" id="PS50001"/>
    </source>
</evidence>
<feature type="region of interest" description="Disordered" evidence="7">
    <location>
        <begin position="71"/>
        <end position="97"/>
    </location>
</feature>
<evidence type="ECO:0000313" key="11">
    <source>
        <dbReference type="Proteomes" id="UP000007875"/>
    </source>
</evidence>
<dbReference type="Gene3D" id="3.30.505.10">
    <property type="entry name" value="SH2 domain"/>
    <property type="match status" value="1"/>
</dbReference>
<dbReference type="GO" id="GO:0016567">
    <property type="term" value="P:protein ubiquitination"/>
    <property type="evidence" value="ECO:0007669"/>
    <property type="project" value="UniProtKB-UniPathway"/>
</dbReference>
<feature type="domain" description="SH2" evidence="8">
    <location>
        <begin position="124"/>
        <end position="243"/>
    </location>
</feature>
<dbReference type="SMART" id="SM00253">
    <property type="entry name" value="SOCS"/>
    <property type="match status" value="1"/>
</dbReference>
<dbReference type="AlphaFoldDB" id="H2YM61"/>
<feature type="compositionally biased region" description="Low complexity" evidence="7">
    <location>
        <begin position="71"/>
        <end position="81"/>
    </location>
</feature>
<dbReference type="SUPFAM" id="SSF158235">
    <property type="entry name" value="SOCS box-like"/>
    <property type="match status" value="1"/>
</dbReference>
<evidence type="ECO:0000256" key="6">
    <source>
        <dbReference type="PROSITE-ProRule" id="PRU00191"/>
    </source>
</evidence>
<evidence type="ECO:0000256" key="3">
    <source>
        <dbReference type="ARBA" id="ARBA00022700"/>
    </source>
</evidence>
<dbReference type="PANTHER" id="PTHR10155">
    <property type="entry name" value="PHOSPHATIDYLINOSITOL 3-KINASE REGULATORY SUBUNIT"/>
    <property type="match status" value="1"/>
</dbReference>
<dbReference type="InterPro" id="IPR036036">
    <property type="entry name" value="SOCS_box-like_dom_sf"/>
</dbReference>
<reference evidence="10" key="2">
    <citation type="submission" date="2025-08" db="UniProtKB">
        <authorList>
            <consortium name="Ensembl"/>
        </authorList>
    </citation>
    <scope>IDENTIFICATION</scope>
</reference>
<sequence>MYPPKLPPKIVNTNAVMRRKQLNEEFFENIRRSMDISLSDDEETGFHDEAISIRMPGTESHPYWTISDVASNNTESSSTESPTGTHSPKQENTSGLNLLTNSDLNKLRRQEFVQSLKSLKQCGWYWGNMSWEDAEAMLAQRPNEEGVFLVRDSQDPLHILTLTIRSLEMSIHHIRIQHTQGKFQLYDSDRGVSRGAADCVRHPNIVTFIKLAMKHSKSGTFIYFVKTRNMGEPPVQIRLLTPISRFSCVKSLKYYTRFVIRDTVPYDSIALLQIPPALKEYLLNSPYFDSNEDFQCALQS</sequence>
<name>H2YM61_CIOSA</name>
<dbReference type="GeneTree" id="ENSGT00940000156314"/>
<dbReference type="SMART" id="SM00969">
    <property type="entry name" value="SOCS_box"/>
    <property type="match status" value="1"/>
</dbReference>
<dbReference type="HOGENOM" id="CLU_927350_0_0_1"/>
<dbReference type="InterPro" id="IPR000980">
    <property type="entry name" value="SH2"/>
</dbReference>
<keyword evidence="11" id="KW-1185">Reference proteome</keyword>
<accession>H2YM61</accession>
<evidence type="ECO:0000313" key="10">
    <source>
        <dbReference type="Ensembl" id="ENSCSAVP00000006413.1"/>
    </source>
</evidence>
<reference evidence="11" key="1">
    <citation type="submission" date="2003-08" db="EMBL/GenBank/DDBJ databases">
        <authorList>
            <person name="Birren B."/>
            <person name="Nusbaum C."/>
            <person name="Abebe A."/>
            <person name="Abouelleil A."/>
            <person name="Adekoya E."/>
            <person name="Ait-zahra M."/>
            <person name="Allen N."/>
            <person name="Allen T."/>
            <person name="An P."/>
            <person name="Anderson M."/>
            <person name="Anderson S."/>
            <person name="Arachchi H."/>
            <person name="Armbruster J."/>
            <person name="Bachantsang P."/>
            <person name="Baldwin J."/>
            <person name="Barry A."/>
            <person name="Bayul T."/>
            <person name="Blitshsteyn B."/>
            <person name="Bloom T."/>
            <person name="Blye J."/>
            <person name="Boguslavskiy L."/>
            <person name="Borowsky M."/>
            <person name="Boukhgalter B."/>
            <person name="Brunache A."/>
            <person name="Butler J."/>
            <person name="Calixte N."/>
            <person name="Calvo S."/>
            <person name="Camarata J."/>
            <person name="Campo K."/>
            <person name="Chang J."/>
            <person name="Cheshatsang Y."/>
            <person name="Citroen M."/>
            <person name="Collymore A."/>
            <person name="Considine T."/>
            <person name="Cook A."/>
            <person name="Cooke P."/>
            <person name="Corum B."/>
            <person name="Cuomo C."/>
            <person name="David R."/>
            <person name="Dawoe T."/>
            <person name="Degray S."/>
            <person name="Dodge S."/>
            <person name="Dooley K."/>
            <person name="Dorje P."/>
            <person name="Dorjee K."/>
            <person name="Dorris L."/>
            <person name="Duffey N."/>
            <person name="Dupes A."/>
            <person name="Elkins T."/>
            <person name="Engels R."/>
            <person name="Erickson J."/>
            <person name="Farina A."/>
            <person name="Faro S."/>
            <person name="Ferreira P."/>
            <person name="Fischer H."/>
            <person name="Fitzgerald M."/>
            <person name="Foley K."/>
            <person name="Gage D."/>
            <person name="Galagan J."/>
            <person name="Gearin G."/>
            <person name="Gnerre S."/>
            <person name="Gnirke A."/>
            <person name="Goyette A."/>
            <person name="Graham J."/>
            <person name="Grandbois E."/>
            <person name="Gyaltsen K."/>
            <person name="Hafez N."/>
            <person name="Hagopian D."/>
            <person name="Hagos B."/>
            <person name="Hall J."/>
            <person name="Hatcher B."/>
            <person name="Heller A."/>
            <person name="Higgins H."/>
            <person name="Honan T."/>
            <person name="Horn A."/>
            <person name="Houde N."/>
            <person name="Hughes L."/>
            <person name="Hulme W."/>
            <person name="Husby E."/>
            <person name="Iliev I."/>
            <person name="Jaffe D."/>
            <person name="Jones C."/>
            <person name="Kamal M."/>
            <person name="Kamat A."/>
            <person name="Kamvysselis M."/>
            <person name="Karlsson E."/>
            <person name="Kells C."/>
            <person name="Kieu A."/>
            <person name="Kisner P."/>
            <person name="Kodira C."/>
            <person name="Kulbokas E."/>
            <person name="Labutti K."/>
            <person name="Lama D."/>
            <person name="Landers T."/>
            <person name="Leger J."/>
            <person name="Levine S."/>
            <person name="Lewis D."/>
            <person name="Lewis T."/>
            <person name="Lindblad-toh K."/>
            <person name="Liu X."/>
            <person name="Lokyitsang T."/>
            <person name="Lokyitsang Y."/>
            <person name="Lucien O."/>
            <person name="Lui A."/>
            <person name="Ma L.J."/>
            <person name="Mabbitt R."/>
            <person name="Macdonald J."/>
            <person name="Maclean C."/>
            <person name="Major J."/>
            <person name="Manning J."/>
            <person name="Marabella R."/>
            <person name="Maru K."/>
            <person name="Matthews C."/>
            <person name="Mauceli E."/>
            <person name="Mccarthy M."/>
            <person name="Mcdonough S."/>
            <person name="Mcghee T."/>
            <person name="Meldrim J."/>
            <person name="Meneus L."/>
            <person name="Mesirov J."/>
            <person name="Mihalev A."/>
            <person name="Mihova T."/>
            <person name="Mikkelsen T."/>
            <person name="Mlenga V."/>
            <person name="Moru K."/>
            <person name="Mozes J."/>
            <person name="Mulrain L."/>
            <person name="Munson G."/>
            <person name="Naylor J."/>
            <person name="Newes C."/>
            <person name="Nguyen C."/>
            <person name="Nguyen N."/>
            <person name="Nguyen T."/>
            <person name="Nicol R."/>
            <person name="Nielsen C."/>
            <person name="Nizzari M."/>
            <person name="Norbu C."/>
            <person name="Norbu N."/>
            <person name="O'donnell P."/>
            <person name="Okoawo O."/>
            <person name="O'leary S."/>
            <person name="Omotosho B."/>
            <person name="O'neill K."/>
            <person name="Osman S."/>
            <person name="Parker S."/>
            <person name="Perrin D."/>
            <person name="Phunkhang P."/>
            <person name="Piqani B."/>
            <person name="Purcell S."/>
            <person name="Rachupka T."/>
            <person name="Ramasamy U."/>
            <person name="Rameau R."/>
            <person name="Ray V."/>
            <person name="Raymond C."/>
            <person name="Retta R."/>
            <person name="Richardson S."/>
            <person name="Rise C."/>
            <person name="Rodriguez J."/>
            <person name="Rogers J."/>
            <person name="Rogov P."/>
            <person name="Rutman M."/>
            <person name="Schupbach R."/>
            <person name="Seaman C."/>
            <person name="Settipalli S."/>
            <person name="Sharpe T."/>
            <person name="Sheridan J."/>
            <person name="Sherpa N."/>
            <person name="Shi J."/>
            <person name="Smirnov S."/>
            <person name="Smith C."/>
            <person name="Sougnez C."/>
            <person name="Spencer B."/>
            <person name="Stalker J."/>
            <person name="Stange-thomann N."/>
            <person name="Stavropoulos S."/>
            <person name="Stetson K."/>
            <person name="Stone C."/>
            <person name="Stone S."/>
            <person name="Stubbs M."/>
            <person name="Talamas J."/>
            <person name="Tchuinga P."/>
            <person name="Tenzing P."/>
            <person name="Tesfaye S."/>
            <person name="Theodore J."/>
            <person name="Thoulutsang Y."/>
            <person name="Topham K."/>
            <person name="Towey S."/>
            <person name="Tsamla T."/>
            <person name="Tsomo N."/>
            <person name="Vallee D."/>
            <person name="Vassiliev H."/>
            <person name="Venkataraman V."/>
            <person name="Vinson J."/>
            <person name="Vo A."/>
            <person name="Wade C."/>
            <person name="Wang S."/>
            <person name="Wangchuk T."/>
            <person name="Wangdi T."/>
            <person name="Whittaker C."/>
            <person name="Wilkinson J."/>
            <person name="Wu Y."/>
            <person name="Wyman D."/>
            <person name="Yadav S."/>
            <person name="Yang S."/>
            <person name="Yang X."/>
            <person name="Yeager S."/>
            <person name="Yee E."/>
            <person name="Young G."/>
            <person name="Zainoun J."/>
            <person name="Zembeck L."/>
            <person name="Zimmer A."/>
            <person name="Zody M."/>
            <person name="Lander E."/>
        </authorList>
    </citation>
    <scope>NUCLEOTIDE SEQUENCE [LARGE SCALE GENOMIC DNA]</scope>
</reference>
<dbReference type="PROSITE" id="PS50225">
    <property type="entry name" value="SOCS"/>
    <property type="match status" value="1"/>
</dbReference>
<reference evidence="10" key="3">
    <citation type="submission" date="2025-09" db="UniProtKB">
        <authorList>
            <consortium name="Ensembl"/>
        </authorList>
    </citation>
    <scope>IDENTIFICATION</scope>
</reference>
<proteinExistence type="predicted"/>
<dbReference type="UniPathway" id="UPA00143"/>
<keyword evidence="3" id="KW-0734">Signal transduction inhibitor</keyword>
<keyword evidence="5 6" id="KW-0727">SH2 domain</keyword>
<feature type="domain" description="SOCS box" evidence="9">
    <location>
        <begin position="238"/>
        <end position="288"/>
    </location>
</feature>
<protein>
    <recommendedName>
        <fullName evidence="12">Suppressor of cytokine signaling 7</fullName>
    </recommendedName>
</protein>
<dbReference type="InterPro" id="IPR036860">
    <property type="entry name" value="SH2_dom_sf"/>
</dbReference>
<dbReference type="Pfam" id="PF00017">
    <property type="entry name" value="SH2"/>
    <property type="match status" value="1"/>
</dbReference>
<dbReference type="Pfam" id="PF07525">
    <property type="entry name" value="SOCS_box"/>
    <property type="match status" value="1"/>
</dbReference>
<dbReference type="Ensembl" id="ENSCSAVT00000006493.1">
    <property type="protein sequence ID" value="ENSCSAVP00000006413.1"/>
    <property type="gene ID" value="ENSCSAVG00000003841.1"/>
</dbReference>
<dbReference type="InterPro" id="IPR001496">
    <property type="entry name" value="SOCS_box"/>
</dbReference>
<dbReference type="Proteomes" id="UP000007875">
    <property type="component" value="Unassembled WGS sequence"/>
</dbReference>
<dbReference type="STRING" id="51511.ENSCSAVP00000006413"/>
<dbReference type="SMART" id="SM00252">
    <property type="entry name" value="SH2"/>
    <property type="match status" value="1"/>
</dbReference>
<dbReference type="GO" id="GO:0046935">
    <property type="term" value="F:1-phosphatidylinositol-3-kinase regulator activity"/>
    <property type="evidence" value="ECO:0007669"/>
    <property type="project" value="TreeGrafter"/>
</dbReference>
<evidence type="ECO:0000256" key="7">
    <source>
        <dbReference type="SAM" id="MobiDB-lite"/>
    </source>
</evidence>
<dbReference type="SUPFAM" id="SSF55550">
    <property type="entry name" value="SH2 domain"/>
    <property type="match status" value="1"/>
</dbReference>
<evidence type="ECO:0000256" key="1">
    <source>
        <dbReference type="ARBA" id="ARBA00004906"/>
    </source>
</evidence>
<feature type="compositionally biased region" description="Polar residues" evidence="7">
    <location>
        <begin position="82"/>
        <end position="97"/>
    </location>
</feature>
<dbReference type="GO" id="GO:0035556">
    <property type="term" value="P:intracellular signal transduction"/>
    <property type="evidence" value="ECO:0007669"/>
    <property type="project" value="InterPro"/>
</dbReference>
<dbReference type="GO" id="GO:0046854">
    <property type="term" value="P:phosphatidylinositol phosphate biosynthetic process"/>
    <property type="evidence" value="ECO:0007669"/>
    <property type="project" value="TreeGrafter"/>
</dbReference>
<evidence type="ECO:0000259" key="9">
    <source>
        <dbReference type="PROSITE" id="PS50225"/>
    </source>
</evidence>
<comment type="pathway">
    <text evidence="1">Protein modification; protein ubiquitination.</text>
</comment>
<evidence type="ECO:0008006" key="12">
    <source>
        <dbReference type="Google" id="ProtNLM"/>
    </source>
</evidence>
<dbReference type="OMA" id="HIRIQHT"/>
<dbReference type="GO" id="GO:0005942">
    <property type="term" value="C:phosphatidylinositol 3-kinase complex"/>
    <property type="evidence" value="ECO:0007669"/>
    <property type="project" value="TreeGrafter"/>
</dbReference>
<evidence type="ECO:0000256" key="2">
    <source>
        <dbReference type="ARBA" id="ARBA00022604"/>
    </source>
</evidence>
<evidence type="ECO:0000256" key="5">
    <source>
        <dbReference type="ARBA" id="ARBA00022999"/>
    </source>
</evidence>
<dbReference type="eggNOG" id="KOG4566">
    <property type="taxonomic scope" value="Eukaryota"/>
</dbReference>
<dbReference type="PROSITE" id="PS50001">
    <property type="entry name" value="SH2"/>
    <property type="match status" value="1"/>
</dbReference>
<evidence type="ECO:0000256" key="4">
    <source>
        <dbReference type="ARBA" id="ARBA00022786"/>
    </source>
</evidence>
<keyword evidence="4" id="KW-0833">Ubl conjugation pathway</keyword>
<organism evidence="10 11">
    <name type="scientific">Ciona savignyi</name>
    <name type="common">Pacific transparent sea squirt</name>
    <dbReference type="NCBI Taxonomy" id="51511"/>
    <lineage>
        <taxon>Eukaryota</taxon>
        <taxon>Metazoa</taxon>
        <taxon>Chordata</taxon>
        <taxon>Tunicata</taxon>
        <taxon>Ascidiacea</taxon>
        <taxon>Phlebobranchia</taxon>
        <taxon>Cionidae</taxon>
        <taxon>Ciona</taxon>
    </lineage>
</organism>
<dbReference type="PANTHER" id="PTHR10155:SF5">
    <property type="entry name" value="SUPPRESSOR OF CYTOKINE SIGNALING 7"/>
    <property type="match status" value="1"/>
</dbReference>
<dbReference type="GO" id="GO:0009968">
    <property type="term" value="P:negative regulation of signal transduction"/>
    <property type="evidence" value="ECO:0007669"/>
    <property type="project" value="UniProtKB-KW"/>
</dbReference>
<keyword evidence="2" id="KW-0341">Growth regulation</keyword>